<keyword evidence="4 6" id="KW-1133">Transmembrane helix</keyword>
<evidence type="ECO:0000256" key="5">
    <source>
        <dbReference type="ARBA" id="ARBA00023136"/>
    </source>
</evidence>
<evidence type="ECO:0000313" key="8">
    <source>
        <dbReference type="EMBL" id="KAF7281737.1"/>
    </source>
</evidence>
<keyword evidence="3 6" id="KW-0812">Transmembrane</keyword>
<comment type="caution">
    <text evidence="8">The sequence shown here is derived from an EMBL/GenBank/DDBJ whole genome shotgun (WGS) entry which is preliminary data.</text>
</comment>
<dbReference type="OrthoDB" id="191706at2759"/>
<name>A0A834IMG8_RHYFE</name>
<feature type="domain" description="CWH43-like N-terminal" evidence="7">
    <location>
        <begin position="7"/>
        <end position="222"/>
    </location>
</feature>
<evidence type="ECO:0000256" key="1">
    <source>
        <dbReference type="ARBA" id="ARBA00004127"/>
    </source>
</evidence>
<dbReference type="Pfam" id="PF10277">
    <property type="entry name" value="Frag1"/>
    <property type="match status" value="1"/>
</dbReference>
<dbReference type="AlphaFoldDB" id="A0A834IMG8"/>
<comment type="subcellular location">
    <subcellularLocation>
        <location evidence="1">Endomembrane system</location>
        <topology evidence="1">Multi-pass membrane protein</topology>
    </subcellularLocation>
</comment>
<proteinExistence type="inferred from homology"/>
<evidence type="ECO:0000259" key="7">
    <source>
        <dbReference type="Pfam" id="PF10277"/>
    </source>
</evidence>
<reference evidence="8" key="1">
    <citation type="submission" date="2020-08" db="EMBL/GenBank/DDBJ databases">
        <title>Genome sequencing and assembly of the red palm weevil Rhynchophorus ferrugineus.</title>
        <authorList>
            <person name="Dias G.B."/>
            <person name="Bergman C.M."/>
            <person name="Manee M."/>
        </authorList>
    </citation>
    <scope>NUCLEOTIDE SEQUENCE</scope>
    <source>
        <strain evidence="8">AA-2017</strain>
        <tissue evidence="8">Whole larva</tissue>
    </source>
</reference>
<organism evidence="8 9">
    <name type="scientific">Rhynchophorus ferrugineus</name>
    <name type="common">Red palm weevil</name>
    <name type="synonym">Curculio ferrugineus</name>
    <dbReference type="NCBI Taxonomy" id="354439"/>
    <lineage>
        <taxon>Eukaryota</taxon>
        <taxon>Metazoa</taxon>
        <taxon>Ecdysozoa</taxon>
        <taxon>Arthropoda</taxon>
        <taxon>Hexapoda</taxon>
        <taxon>Insecta</taxon>
        <taxon>Pterygota</taxon>
        <taxon>Neoptera</taxon>
        <taxon>Endopterygota</taxon>
        <taxon>Coleoptera</taxon>
        <taxon>Polyphaga</taxon>
        <taxon>Cucujiformia</taxon>
        <taxon>Curculionidae</taxon>
        <taxon>Dryophthorinae</taxon>
        <taxon>Rhynchophorus</taxon>
    </lineage>
</organism>
<evidence type="ECO:0000256" key="6">
    <source>
        <dbReference type="SAM" id="Phobius"/>
    </source>
</evidence>
<dbReference type="InterPro" id="IPR050911">
    <property type="entry name" value="DRAM/TMEM150_Autophagy_Mod"/>
</dbReference>
<evidence type="ECO:0000256" key="4">
    <source>
        <dbReference type="ARBA" id="ARBA00022989"/>
    </source>
</evidence>
<dbReference type="PANTHER" id="PTHR21324:SF2">
    <property type="entry name" value="EG:22E5.9 PROTEIN"/>
    <property type="match status" value="1"/>
</dbReference>
<feature type="transmembrane region" description="Helical" evidence="6">
    <location>
        <begin position="120"/>
        <end position="140"/>
    </location>
</feature>
<feature type="transmembrane region" description="Helical" evidence="6">
    <location>
        <begin position="93"/>
        <end position="114"/>
    </location>
</feature>
<protein>
    <recommendedName>
        <fullName evidence="7">CWH43-like N-terminal domain-containing protein</fullName>
    </recommendedName>
</protein>
<dbReference type="Proteomes" id="UP000625711">
    <property type="component" value="Unassembled WGS sequence"/>
</dbReference>
<dbReference type="EMBL" id="JAACXV010000227">
    <property type="protein sequence ID" value="KAF7281737.1"/>
    <property type="molecule type" value="Genomic_DNA"/>
</dbReference>
<dbReference type="GO" id="GO:0012505">
    <property type="term" value="C:endomembrane system"/>
    <property type="evidence" value="ECO:0007669"/>
    <property type="project" value="UniProtKB-SubCell"/>
</dbReference>
<accession>A0A834IMG8</accession>
<sequence length="224" mass="25363">MPCKYIHILPIIEGLWHTGLFMLTYTLAVLNKDVPAIMPFVSDTGAHSLQKCIFSFGIVIGAILVFMVMYIRHIQVKDILKMNNTYDELLFKLNRLSLIYASCTSFGLIILGTIPVLPYFYFHTGVGFVTFAFAMVTIHAETYISCKLYPRFGSKRLNKFRIVLSVILPIAMFSCAVTLIPSVFMFDGTDKTQWTDKHKGYKLHVISATFEWISTSTAFCIIGV</sequence>
<evidence type="ECO:0000256" key="3">
    <source>
        <dbReference type="ARBA" id="ARBA00022692"/>
    </source>
</evidence>
<feature type="transmembrane region" description="Helical" evidence="6">
    <location>
        <begin position="7"/>
        <end position="28"/>
    </location>
</feature>
<feature type="transmembrane region" description="Helical" evidence="6">
    <location>
        <begin position="160"/>
        <end position="184"/>
    </location>
</feature>
<gene>
    <name evidence="8" type="ORF">GWI33_004298</name>
</gene>
<dbReference type="PANTHER" id="PTHR21324">
    <property type="entry name" value="FASTING-INDUCIBLE INTEGRAL MEMBRANE PROTEIN TM6P1-RELATED"/>
    <property type="match status" value="1"/>
</dbReference>
<keyword evidence="5 6" id="KW-0472">Membrane</keyword>
<keyword evidence="9" id="KW-1185">Reference proteome</keyword>
<dbReference type="InterPro" id="IPR019402">
    <property type="entry name" value="CWH43_N"/>
</dbReference>
<feature type="transmembrane region" description="Helical" evidence="6">
    <location>
        <begin position="48"/>
        <end position="72"/>
    </location>
</feature>
<evidence type="ECO:0000256" key="2">
    <source>
        <dbReference type="ARBA" id="ARBA00006565"/>
    </source>
</evidence>
<evidence type="ECO:0000313" key="9">
    <source>
        <dbReference type="Proteomes" id="UP000625711"/>
    </source>
</evidence>
<comment type="similarity">
    <text evidence="2">Belongs to the DRAM/TMEM150 family.</text>
</comment>